<organism evidence="1 2">
    <name type="scientific">Paramecium bursaria Chlorella virus 1</name>
    <name type="common">PBCV-1</name>
    <dbReference type="NCBI Taxonomy" id="10506"/>
    <lineage>
        <taxon>Viruses</taxon>
        <taxon>Varidnaviria</taxon>
        <taxon>Bamfordvirae</taxon>
        <taxon>Nucleocytoviricota</taxon>
        <taxon>Megaviricetes</taxon>
        <taxon>Algavirales</taxon>
        <taxon>Phycodnaviridae</taxon>
        <taxon>Chlorovirus</taxon>
        <taxon>Chlorovirus vanettense</taxon>
    </lineage>
</organism>
<reference evidence="1 2" key="8">
    <citation type="journal article" date="2010" name="J. Virol.">
        <title>Microarray analysis of Paramecium bursaria chlorella virus 1 transcription.</title>
        <authorList>
            <person name="Yanai-Balser G.M."/>
            <person name="Duncan G.A."/>
            <person name="Eudy J.D."/>
            <person name="Wang D."/>
            <person name="Li X."/>
            <person name="Agarkova I.V."/>
            <person name="Dunigan D.D."/>
            <person name="Van Etten J.L."/>
        </authorList>
    </citation>
    <scope>NUCLEOTIDE SEQUENCE [LARGE SCALE GENOMIC DNA]</scope>
</reference>
<name>F8TTV8_PBCV1</name>
<evidence type="ECO:0000313" key="1">
    <source>
        <dbReference type="EMBL" id="AEI70019.1"/>
    </source>
</evidence>
<reference evidence="1 2" key="7">
    <citation type="journal article" date="2000" name="Virology">
        <title>Characterization of a beta-1,3-glucanase encoded by chlorella virus PBCV-1.</title>
        <authorList>
            <person name="Sun L."/>
            <person name="Gurnon J.R."/>
            <person name="Adams B.J."/>
            <person name="Graves M.V."/>
            <person name="Van Etten J.L."/>
        </authorList>
    </citation>
    <scope>NUCLEOTIDE SEQUENCE [LARGE SCALE GENOMIC DNA]</scope>
</reference>
<dbReference type="RefSeq" id="YP_004678874.1">
    <property type="nucleotide sequence ID" value="NC_000852.5"/>
</dbReference>
<keyword evidence="2" id="KW-1185">Reference proteome</keyword>
<reference evidence="1 2" key="4">
    <citation type="journal article" date="1996" name="Virology">
        <title>Analysis of 76 kb of the chlorella virus PBCV-1 330-kb genome: map positions 182 to 258.</title>
        <authorList>
            <person name="Kutish G.F."/>
            <person name="Li Y."/>
            <person name="Lu Z."/>
            <person name="Furuta M."/>
            <person name="Rock D.L."/>
            <person name="Van Etten J.L."/>
        </authorList>
    </citation>
    <scope>NUCLEOTIDE SEQUENCE [LARGE SCALE GENOMIC DNA]</scope>
</reference>
<dbReference type="KEGG" id="vg:10971238"/>
<protein>
    <submittedName>
        <fullName evidence="1">Uncharacterized protein</fullName>
    </submittedName>
</protein>
<reference evidence="1 2" key="6">
    <citation type="journal article" date="1999" name="Virology">
        <title>Chlorella virus PBCV-1 encodes a functional homospermidine synthase.</title>
        <authorList>
            <person name="Kaiser A."/>
            <person name="Vollmert M."/>
            <person name="Tholl D."/>
            <person name="Graves M.V."/>
            <person name="Gurnon J.R."/>
            <person name="Xing W."/>
            <person name="Lisec A.D."/>
            <person name="Nickerson K.W."/>
            <person name="Van Etten J.L."/>
        </authorList>
    </citation>
    <scope>NUCLEOTIDE SEQUENCE [LARGE SCALE GENOMIC DNA]</scope>
</reference>
<proteinExistence type="predicted"/>
<accession>F8TTV8</accession>
<evidence type="ECO:0000313" key="2">
    <source>
        <dbReference type="Proteomes" id="UP000000862"/>
    </source>
</evidence>
<reference evidence="1 2" key="3">
    <citation type="journal article" date="1996" name="Virology">
        <title>Analysis of 94 kb of the chlorella virus PBCV-1 330-kb genome: map positions 88 to 182.</title>
        <authorList>
            <person name="Lu Z."/>
            <person name="Li Y."/>
            <person name="Que Q."/>
            <person name="Kutish G.F."/>
            <person name="Rock D.L."/>
            <person name="Van Etten J.L."/>
        </authorList>
    </citation>
    <scope>NUCLEOTIDE SEQUENCE [LARGE SCALE GENOMIC DNA]</scope>
</reference>
<reference evidence="1 2" key="2">
    <citation type="journal article" date="1995" name="Virology">
        <title>Analysis of 43 kb of the Chlorella virus PBCV-1 330-kb genome: map positions 45 to 88.</title>
        <authorList>
            <person name="Li Y."/>
            <person name="Lu Z."/>
            <person name="Burbank D.E."/>
            <person name="Kutish G.F."/>
            <person name="Rock D.L."/>
            <person name="Van Etten J.L."/>
        </authorList>
    </citation>
    <scope>NUCLEOTIDE SEQUENCE [LARGE SCALE GENOMIC DNA]</scope>
</reference>
<sequence length="46" mass="5788">MRKYYKTIQTSYKPPYKHLKVYNGSQLQKYIHCSRKWPRRLFENAH</sequence>
<gene>
    <name evidence="1" type="primary">a004aL</name>
</gene>
<dbReference type="EMBL" id="JF411744">
    <property type="protein sequence ID" value="AEI70019.1"/>
    <property type="molecule type" value="Genomic_DNA"/>
</dbReference>
<dbReference type="Proteomes" id="UP000000862">
    <property type="component" value="Segment"/>
</dbReference>
<dbReference type="GeneID" id="10971238"/>
<reference evidence="1 2" key="5">
    <citation type="journal article" date="1997" name="Virology">
        <title>Analysis of 74 kb of DNA located at the right end of the 330-kb chlorella virus PBCV-1 genome.</title>
        <authorList>
            <person name="Li Y."/>
            <person name="Lu Z."/>
            <person name="Sun L."/>
            <person name="Ropp S."/>
            <person name="Kutish G.F."/>
            <person name="Rock D.L."/>
            <person name="Van Etten J.L."/>
        </authorList>
    </citation>
    <scope>NUCLEOTIDE SEQUENCE [LARGE SCALE GENOMIC DNA]</scope>
</reference>
<organismHost>
    <name type="scientific">Chlorella</name>
    <dbReference type="NCBI Taxonomy" id="3071"/>
</organismHost>
<reference evidence="1 2" key="1">
    <citation type="journal article" date="1995" name="Virology">
        <title>Analysis of 45 kb of DNA located at the left end of the chlorella virus PBCV-1 genome.</title>
        <authorList>
            <person name="Lu Z."/>
            <person name="Li Y."/>
            <person name="Zhang Y."/>
            <person name="Kutish G.F."/>
            <person name="Rock D.L."/>
            <person name="Van Etten J.L."/>
        </authorList>
    </citation>
    <scope>NUCLEOTIDE SEQUENCE [LARGE SCALE GENOMIC DNA]</scope>
</reference>